<accession>A0ACB9HGH0</accession>
<sequence>MSTDKGKRKLTPGEEEIEKVKSLIKQCMVHNLNPKEVIDVLYKQQKIERSFTETVLQELETQDKEFFDNYYSRLIMKELHKKQPEMTNQSNIPPSKLFSVSRYFAVKLVFVSTIIIRAPCVLTAYQMQYPVPADAMCFDFPFEYVVDDTRNDRMGLLAINIESGGYLDNLSTSAIEVIFDLGASSFFLERVSTRLKQEMHMVKNLIEQCLLHYMNKEQVMDILYQKENIGYAFTKTVWEHLEQQNQEYFKNYYLRLAAKDQIIEFNNLLEKQAAMMNHKFNVPATATAPELDIDRHRLGILGLQFQIPPATTPALQSAPPATDEQQSGSG</sequence>
<dbReference type="EMBL" id="CM042029">
    <property type="protein sequence ID" value="KAI3794839.1"/>
    <property type="molecule type" value="Genomic_DNA"/>
</dbReference>
<comment type="caution">
    <text evidence="1">The sequence shown here is derived from an EMBL/GenBank/DDBJ whole genome shotgun (WGS) entry which is preliminary data.</text>
</comment>
<protein>
    <submittedName>
        <fullName evidence="1">Uncharacterized protein</fullName>
    </submittedName>
</protein>
<dbReference type="Proteomes" id="UP001056120">
    <property type="component" value="Linkage Group LG12"/>
</dbReference>
<gene>
    <name evidence="1" type="ORF">L1987_37479</name>
</gene>
<evidence type="ECO:0000313" key="1">
    <source>
        <dbReference type="EMBL" id="KAI3794839.1"/>
    </source>
</evidence>
<keyword evidence="2" id="KW-1185">Reference proteome</keyword>
<reference evidence="2" key="1">
    <citation type="journal article" date="2022" name="Mol. Ecol. Resour.">
        <title>The genomes of chicory, endive, great burdock and yacon provide insights into Asteraceae palaeo-polyploidization history and plant inulin production.</title>
        <authorList>
            <person name="Fan W."/>
            <person name="Wang S."/>
            <person name="Wang H."/>
            <person name="Wang A."/>
            <person name="Jiang F."/>
            <person name="Liu H."/>
            <person name="Zhao H."/>
            <person name="Xu D."/>
            <person name="Zhang Y."/>
        </authorList>
    </citation>
    <scope>NUCLEOTIDE SEQUENCE [LARGE SCALE GENOMIC DNA]</scope>
    <source>
        <strain evidence="2">cv. Yunnan</strain>
    </source>
</reference>
<evidence type="ECO:0000313" key="2">
    <source>
        <dbReference type="Proteomes" id="UP001056120"/>
    </source>
</evidence>
<name>A0ACB9HGH0_9ASTR</name>
<organism evidence="1 2">
    <name type="scientific">Smallanthus sonchifolius</name>
    <dbReference type="NCBI Taxonomy" id="185202"/>
    <lineage>
        <taxon>Eukaryota</taxon>
        <taxon>Viridiplantae</taxon>
        <taxon>Streptophyta</taxon>
        <taxon>Embryophyta</taxon>
        <taxon>Tracheophyta</taxon>
        <taxon>Spermatophyta</taxon>
        <taxon>Magnoliopsida</taxon>
        <taxon>eudicotyledons</taxon>
        <taxon>Gunneridae</taxon>
        <taxon>Pentapetalae</taxon>
        <taxon>asterids</taxon>
        <taxon>campanulids</taxon>
        <taxon>Asterales</taxon>
        <taxon>Asteraceae</taxon>
        <taxon>Asteroideae</taxon>
        <taxon>Heliantheae alliance</taxon>
        <taxon>Millerieae</taxon>
        <taxon>Smallanthus</taxon>
    </lineage>
</organism>
<reference evidence="1 2" key="2">
    <citation type="journal article" date="2022" name="Mol. Ecol. Resour.">
        <title>The genomes of chicory, endive, great burdock and yacon provide insights into Asteraceae paleo-polyploidization history and plant inulin production.</title>
        <authorList>
            <person name="Fan W."/>
            <person name="Wang S."/>
            <person name="Wang H."/>
            <person name="Wang A."/>
            <person name="Jiang F."/>
            <person name="Liu H."/>
            <person name="Zhao H."/>
            <person name="Xu D."/>
            <person name="Zhang Y."/>
        </authorList>
    </citation>
    <scope>NUCLEOTIDE SEQUENCE [LARGE SCALE GENOMIC DNA]</scope>
    <source>
        <strain evidence="2">cv. Yunnan</strain>
        <tissue evidence="1">Leaves</tissue>
    </source>
</reference>
<proteinExistence type="predicted"/>